<evidence type="ECO:0000256" key="6">
    <source>
        <dbReference type="PROSITE-ProRule" id="PRU00742"/>
    </source>
</evidence>
<comment type="catalytic activity">
    <reaction evidence="5">
        <text>N-formimidoyl-L-glutamate + H2O = formamide + L-glutamate</text>
        <dbReference type="Rhea" id="RHEA:22492"/>
        <dbReference type="ChEBI" id="CHEBI:15377"/>
        <dbReference type="ChEBI" id="CHEBI:16397"/>
        <dbReference type="ChEBI" id="CHEBI:29985"/>
        <dbReference type="ChEBI" id="CHEBI:58928"/>
        <dbReference type="EC" id="3.5.3.8"/>
    </reaction>
</comment>
<feature type="binding site" evidence="5">
    <location>
        <position position="303"/>
    </location>
    <ligand>
        <name>Mn(2+)</name>
        <dbReference type="ChEBI" id="CHEBI:29035"/>
        <label>2</label>
    </ligand>
</feature>
<keyword evidence="2 5" id="KW-0378">Hydrolase</keyword>
<dbReference type="Gene3D" id="3.40.800.10">
    <property type="entry name" value="Ureohydrolase domain"/>
    <property type="match status" value="1"/>
</dbReference>
<dbReference type="SUPFAM" id="SSF52768">
    <property type="entry name" value="Arginase/deacetylase"/>
    <property type="match status" value="1"/>
</dbReference>
<dbReference type="Pfam" id="PF00491">
    <property type="entry name" value="Arginase"/>
    <property type="match status" value="1"/>
</dbReference>
<proteinExistence type="inferred from homology"/>
<name>A0ABU9X8I3_9GAMM</name>
<dbReference type="InterPro" id="IPR006035">
    <property type="entry name" value="Ureohydrolase"/>
</dbReference>
<dbReference type="CDD" id="cd09988">
    <property type="entry name" value="Formimidoylglutamase"/>
    <property type="match status" value="1"/>
</dbReference>
<comment type="caution">
    <text evidence="7">The sequence shown here is derived from an EMBL/GenBank/DDBJ whole genome shotgun (WGS) entry which is preliminary data.</text>
</comment>
<evidence type="ECO:0000313" key="8">
    <source>
        <dbReference type="Proteomes" id="UP001461960"/>
    </source>
</evidence>
<reference evidence="7 8" key="1">
    <citation type="submission" date="2024-05" db="EMBL/GenBank/DDBJ databases">
        <authorList>
            <person name="Kim H.-Y."/>
            <person name="Kim E."/>
            <person name="Cai Y."/>
            <person name="Yang S.-M."/>
            <person name="Lee W."/>
        </authorList>
    </citation>
    <scope>NUCLEOTIDE SEQUENCE [LARGE SCALE GENOMIC DNA]</scope>
    <source>
        <strain evidence="7 8">FBL11</strain>
    </source>
</reference>
<dbReference type="RefSeq" id="WP_299217226.1">
    <property type="nucleotide sequence ID" value="NZ_JBDGHN010000002.1"/>
</dbReference>
<accession>A0ABU9X8I3</accession>
<feature type="binding site" evidence="5">
    <location>
        <position position="210"/>
    </location>
    <ligand>
        <name>Mn(2+)</name>
        <dbReference type="ChEBI" id="CHEBI:29035"/>
        <label>2</label>
    </ligand>
</feature>
<feature type="binding site" evidence="5">
    <location>
        <position position="301"/>
    </location>
    <ligand>
        <name>Mn(2+)</name>
        <dbReference type="ChEBI" id="CHEBI:29035"/>
        <label>2</label>
    </ligand>
</feature>
<feature type="binding site" evidence="5">
    <location>
        <position position="158"/>
    </location>
    <ligand>
        <name>Mn(2+)</name>
        <dbReference type="ChEBI" id="CHEBI:29035"/>
        <label>1</label>
    </ligand>
</feature>
<dbReference type="Proteomes" id="UP001461960">
    <property type="component" value="Unassembled WGS sequence"/>
</dbReference>
<dbReference type="PANTHER" id="PTHR11358:SF35">
    <property type="entry name" value="FORMIMIDOYLGLUTAMASE"/>
    <property type="match status" value="1"/>
</dbReference>
<dbReference type="InterPro" id="IPR023696">
    <property type="entry name" value="Ureohydrolase_dom_sf"/>
</dbReference>
<dbReference type="HAMAP" id="MF_00737">
    <property type="entry name" value="Formimidoylglutam"/>
    <property type="match status" value="1"/>
</dbReference>
<feature type="binding site" evidence="5">
    <location>
        <position position="212"/>
    </location>
    <ligand>
        <name>Mn(2+)</name>
        <dbReference type="ChEBI" id="CHEBI:29035"/>
        <label>2</label>
    </ligand>
</feature>
<gene>
    <name evidence="5" type="primary">hutG</name>
    <name evidence="7" type="ORF">AAIR29_01705</name>
</gene>
<evidence type="ECO:0000256" key="2">
    <source>
        <dbReference type="ARBA" id="ARBA00022801"/>
    </source>
</evidence>
<comment type="pathway">
    <text evidence="5">Amino-acid degradation; L-histidine degradation into L-glutamate; L-glutamate from N-formimidoyl-L-glutamate (hydrolase route): step 1/1.</text>
</comment>
<comment type="cofactor">
    <cofactor evidence="5">
        <name>Mn(2+)</name>
        <dbReference type="ChEBI" id="CHEBI:29035"/>
    </cofactor>
    <text evidence="5">Binds 2 manganese ions per subunit.</text>
</comment>
<dbReference type="PROSITE" id="PS51409">
    <property type="entry name" value="ARGINASE_2"/>
    <property type="match status" value="1"/>
</dbReference>
<evidence type="ECO:0000313" key="7">
    <source>
        <dbReference type="EMBL" id="MEN2750340.1"/>
    </source>
</evidence>
<evidence type="ECO:0000256" key="1">
    <source>
        <dbReference type="ARBA" id="ARBA00022723"/>
    </source>
</evidence>
<protein>
    <recommendedName>
        <fullName evidence="5">Formimidoylglutamase</fullName>
        <ecNumber evidence="5">3.5.3.8</ecNumber>
    </recommendedName>
    <alternativeName>
        <fullName evidence="5">Formiminoglutamase</fullName>
    </alternativeName>
    <alternativeName>
        <fullName evidence="5">Formiminoglutamate hydrolase</fullName>
    </alternativeName>
</protein>
<evidence type="ECO:0000256" key="5">
    <source>
        <dbReference type="HAMAP-Rule" id="MF_00737"/>
    </source>
</evidence>
<evidence type="ECO:0000256" key="3">
    <source>
        <dbReference type="ARBA" id="ARBA00022808"/>
    </source>
</evidence>
<dbReference type="PRINTS" id="PR00116">
    <property type="entry name" value="ARGINASE"/>
</dbReference>
<keyword evidence="3 5" id="KW-0369">Histidine metabolism</keyword>
<feature type="binding site" evidence="5">
    <location>
        <position position="214"/>
    </location>
    <ligand>
        <name>Mn(2+)</name>
        <dbReference type="ChEBI" id="CHEBI:29035"/>
        <label>1</label>
    </ligand>
</feature>
<dbReference type="PANTHER" id="PTHR11358">
    <property type="entry name" value="ARGINASE/AGMATINASE"/>
    <property type="match status" value="1"/>
</dbReference>
<keyword evidence="8" id="KW-1185">Reference proteome</keyword>
<evidence type="ECO:0000256" key="4">
    <source>
        <dbReference type="ARBA" id="ARBA00023211"/>
    </source>
</evidence>
<keyword evidence="4 5" id="KW-0464">Manganese</keyword>
<dbReference type="PIRSF" id="PIRSF036979">
    <property type="entry name" value="Arginase"/>
    <property type="match status" value="1"/>
</dbReference>
<comment type="similarity">
    <text evidence="5 6">Belongs to the arginase family.</text>
</comment>
<sequence>MSLSMPDTAVSHSAADMSRWTGRAEPFETARARYWYQIAQPYTFDSSSQQNNQKNGQRIGLVGFACDQGVRRNQGRVGARAAPPLIRQAFAALPVIAELQQRFDGQLSTLLGDAGDIHCHDNDNFAERTLEQAQVKYADKISDIIQQGGLPIGLGGGHAIAYGSFLGLWQALSSETDKPTNDVSTVKSNIENDVKSNTSTLPSIGVINFDAHLDIRQSDVATSGTPFRQIAEHLEAQDQPFHYCCIGVSRFSNTAALFDRAEQLGVHIISDEDCTNKKWKKIAAQIEEFINNVDVIYLTIDMDCLPSSVVPGVSAPAAYGINLAFVERAVKRIMASGKVKMADIAEINPTFDVDGRSCKVAARLLATIIEQHLLLV</sequence>
<organism evidence="7 8">
    <name type="scientific">Psychrobacter saeujeotis</name>
    <dbReference type="NCBI Taxonomy" id="3143436"/>
    <lineage>
        <taxon>Bacteria</taxon>
        <taxon>Pseudomonadati</taxon>
        <taxon>Pseudomonadota</taxon>
        <taxon>Gammaproteobacteria</taxon>
        <taxon>Moraxellales</taxon>
        <taxon>Moraxellaceae</taxon>
        <taxon>Psychrobacter</taxon>
    </lineage>
</organism>
<keyword evidence="1 5" id="KW-0479">Metal-binding</keyword>
<dbReference type="EC" id="3.5.3.8" evidence="5"/>
<feature type="binding site" evidence="5">
    <location>
        <position position="210"/>
    </location>
    <ligand>
        <name>Mn(2+)</name>
        <dbReference type="ChEBI" id="CHEBI:29035"/>
        <label>1</label>
    </ligand>
</feature>
<dbReference type="EMBL" id="JBDGHN010000002">
    <property type="protein sequence ID" value="MEN2750340.1"/>
    <property type="molecule type" value="Genomic_DNA"/>
</dbReference>
<dbReference type="InterPro" id="IPR005923">
    <property type="entry name" value="HutG"/>
</dbReference>
<comment type="function">
    <text evidence="5">Catalyzes the conversion of N-formimidoyl-L-glutamate to L-glutamate and formamide.</text>
</comment>
<feature type="binding site" evidence="5">
    <location>
        <position position="301"/>
    </location>
    <ligand>
        <name>Mn(2+)</name>
        <dbReference type="ChEBI" id="CHEBI:29035"/>
        <label>1</label>
    </ligand>
</feature>